<evidence type="ECO:0000313" key="1">
    <source>
        <dbReference type="EMBL" id="GBO22217.1"/>
    </source>
</evidence>
<reference evidence="2 3" key="1">
    <citation type="journal article" date="2019" name="Sci. Rep.">
        <title>Orb-weaving spider Araneus ventricosus genome elucidates the spidroin gene catalogue.</title>
        <authorList>
            <person name="Kono N."/>
            <person name="Nakamura H."/>
            <person name="Ohtoshi R."/>
            <person name="Moran D.A.P."/>
            <person name="Shinohara A."/>
            <person name="Yoshida Y."/>
            <person name="Fujiwara M."/>
            <person name="Mori M."/>
            <person name="Tomita M."/>
            <person name="Arakawa K."/>
        </authorList>
    </citation>
    <scope>NUCLEOTIDE SEQUENCE [LARGE SCALE GENOMIC DNA]</scope>
</reference>
<evidence type="ECO:0000313" key="2">
    <source>
        <dbReference type="EMBL" id="GBO22313.1"/>
    </source>
</evidence>
<accession>A0A4Y2VAL8</accession>
<proteinExistence type="predicted"/>
<dbReference type="Proteomes" id="UP000499080">
    <property type="component" value="Unassembled WGS sequence"/>
</dbReference>
<name>A0A4Y2VAL8_ARAVE</name>
<organism evidence="2 3">
    <name type="scientific">Araneus ventricosus</name>
    <name type="common">Orbweaver spider</name>
    <name type="synonym">Epeira ventricosa</name>
    <dbReference type="NCBI Taxonomy" id="182803"/>
    <lineage>
        <taxon>Eukaryota</taxon>
        <taxon>Metazoa</taxon>
        <taxon>Ecdysozoa</taxon>
        <taxon>Arthropoda</taxon>
        <taxon>Chelicerata</taxon>
        <taxon>Arachnida</taxon>
        <taxon>Araneae</taxon>
        <taxon>Araneomorphae</taxon>
        <taxon>Entelegynae</taxon>
        <taxon>Araneoidea</taxon>
        <taxon>Araneidae</taxon>
        <taxon>Araneus</taxon>
    </lineage>
</organism>
<protein>
    <submittedName>
        <fullName evidence="2">Uncharacterized protein</fullName>
    </submittedName>
</protein>
<dbReference type="AlphaFoldDB" id="A0A4Y2VAL8"/>
<comment type="caution">
    <text evidence="2">The sequence shown here is derived from an EMBL/GenBank/DDBJ whole genome shotgun (WGS) entry which is preliminary data.</text>
</comment>
<dbReference type="EMBL" id="BGPR01045414">
    <property type="protein sequence ID" value="GBO22313.1"/>
    <property type="molecule type" value="Genomic_DNA"/>
</dbReference>
<gene>
    <name evidence="2" type="ORF">AVEN_140351_1</name>
    <name evidence="1" type="ORF">AVEN_87108_1</name>
</gene>
<evidence type="ECO:0000313" key="3">
    <source>
        <dbReference type="Proteomes" id="UP000499080"/>
    </source>
</evidence>
<sequence>MSWISFRENFVFLHSSSKLWGGGGNDLCRTWWPPSIDGQLPDSYSAPNCPGRLTDGPADCEPVTGMDTVRIQLPTQLLKSEQSGFEVACSNQHTPRCQGIVYVGCRMVEQSPKRDRSAPIPRRMIAVTLHDAEIDNSSICHIWENLDYILVR</sequence>
<keyword evidence="3" id="KW-1185">Reference proteome</keyword>
<dbReference type="EMBL" id="BGPR01045332">
    <property type="protein sequence ID" value="GBO22217.1"/>
    <property type="molecule type" value="Genomic_DNA"/>
</dbReference>